<keyword evidence="3" id="KW-1185">Reference proteome</keyword>
<evidence type="ECO:0008006" key="4">
    <source>
        <dbReference type="Google" id="ProtNLM"/>
    </source>
</evidence>
<keyword evidence="1" id="KW-0732">Signal</keyword>
<organism evidence="2 3">
    <name type="scientific">Sphingomonas qilianensis</name>
    <dbReference type="NCBI Taxonomy" id="1736690"/>
    <lineage>
        <taxon>Bacteria</taxon>
        <taxon>Pseudomonadati</taxon>
        <taxon>Pseudomonadota</taxon>
        <taxon>Alphaproteobacteria</taxon>
        <taxon>Sphingomonadales</taxon>
        <taxon>Sphingomonadaceae</taxon>
        <taxon>Sphingomonas</taxon>
    </lineage>
</organism>
<proteinExistence type="predicted"/>
<dbReference type="RefSeq" id="WP_345863439.1">
    <property type="nucleotide sequence ID" value="NZ_JBDIMF010000001.1"/>
</dbReference>
<evidence type="ECO:0000313" key="3">
    <source>
        <dbReference type="Proteomes" id="UP001404104"/>
    </source>
</evidence>
<evidence type="ECO:0000256" key="1">
    <source>
        <dbReference type="SAM" id="SignalP"/>
    </source>
</evidence>
<protein>
    <recommendedName>
        <fullName evidence="4">Lipoprotein</fullName>
    </recommendedName>
</protein>
<dbReference type="EMBL" id="JBDIMF010000001">
    <property type="protein sequence ID" value="MEN2785811.1"/>
    <property type="molecule type" value="Genomic_DNA"/>
</dbReference>
<evidence type="ECO:0000313" key="2">
    <source>
        <dbReference type="EMBL" id="MEN2785811.1"/>
    </source>
</evidence>
<dbReference type="Proteomes" id="UP001404104">
    <property type="component" value="Unassembled WGS sequence"/>
</dbReference>
<dbReference type="PROSITE" id="PS51257">
    <property type="entry name" value="PROKAR_LIPOPROTEIN"/>
    <property type="match status" value="1"/>
</dbReference>
<reference evidence="2 3" key="1">
    <citation type="submission" date="2024-05" db="EMBL/GenBank/DDBJ databases">
        <authorList>
            <person name="Liu Q."/>
            <person name="Xin Y.-H."/>
        </authorList>
    </citation>
    <scope>NUCLEOTIDE SEQUENCE [LARGE SCALE GENOMIC DNA]</scope>
    <source>
        <strain evidence="2 3">CGMCC 1.15349</strain>
    </source>
</reference>
<gene>
    <name evidence="2" type="ORF">ABC969_05180</name>
</gene>
<name>A0ABU9XPQ4_9SPHN</name>
<feature type="chain" id="PRO_5046277177" description="Lipoprotein" evidence="1">
    <location>
        <begin position="19"/>
        <end position="123"/>
    </location>
</feature>
<comment type="caution">
    <text evidence="2">The sequence shown here is derived from an EMBL/GenBank/DDBJ whole genome shotgun (WGS) entry which is preliminary data.</text>
</comment>
<feature type="signal peptide" evidence="1">
    <location>
        <begin position="1"/>
        <end position="18"/>
    </location>
</feature>
<accession>A0ABU9XPQ4</accession>
<sequence>MKRLALALIPGLVLAGCAAGGTARPTRTAFVPIPTGTLGLEGVIGQNARGLVARLGTPVADLIEGNARKLQFASGTCVLDAYLYPKGSAEPVVTYLDARQGDGSPVDRASCVSALQMKARGGK</sequence>